<dbReference type="HOGENOM" id="CLU_123717_1_0_5"/>
<keyword evidence="2" id="KW-1185">Reference proteome</keyword>
<dbReference type="Pfam" id="PF11720">
    <property type="entry name" value="Inhibitor_I78"/>
    <property type="match status" value="1"/>
</dbReference>
<evidence type="ECO:0000313" key="1">
    <source>
        <dbReference type="EMBL" id="ABI65523.1"/>
    </source>
</evidence>
<evidence type="ECO:0008006" key="3">
    <source>
        <dbReference type="Google" id="ProtNLM"/>
    </source>
</evidence>
<reference evidence="1 2" key="1">
    <citation type="submission" date="2006-08" db="EMBL/GenBank/DDBJ databases">
        <title>Complete sequence of Maricaulis maris MCS10.</title>
        <authorList>
            <consortium name="US DOE Joint Genome Institute"/>
            <person name="Copeland A."/>
            <person name="Lucas S."/>
            <person name="Lapidus A."/>
            <person name="Barry K."/>
            <person name="Detter J.C."/>
            <person name="Glavina del Rio T."/>
            <person name="Hammon N."/>
            <person name="Israni S."/>
            <person name="Dalin E."/>
            <person name="Tice H."/>
            <person name="Pitluck S."/>
            <person name="Saunders E."/>
            <person name="Brettin T."/>
            <person name="Bruce D."/>
            <person name="Han C."/>
            <person name="Tapia R."/>
            <person name="Gilna P."/>
            <person name="Schmutz J."/>
            <person name="Larimer F."/>
            <person name="Land M."/>
            <person name="Hauser L."/>
            <person name="Kyrpides N."/>
            <person name="Mikhailova N."/>
            <person name="Viollier P."/>
            <person name="Stephens C."/>
            <person name="Richardson P."/>
        </authorList>
    </citation>
    <scope>NUCLEOTIDE SEQUENCE [LARGE SCALE GENOMIC DNA]</scope>
    <source>
        <strain evidence="1 2">MCS10</strain>
    </source>
</reference>
<protein>
    <recommendedName>
        <fullName evidence="3">Peptidase inhibitor I78 family protein</fullName>
    </recommendedName>
</protein>
<accession>Q0AQB4</accession>
<evidence type="ECO:0000313" key="2">
    <source>
        <dbReference type="Proteomes" id="UP000001964"/>
    </source>
</evidence>
<dbReference type="Proteomes" id="UP000001964">
    <property type="component" value="Chromosome"/>
</dbReference>
<dbReference type="OrthoDB" id="8724542at2"/>
<dbReference type="KEGG" id="mmr:Mmar10_1230"/>
<organism evidence="1 2">
    <name type="scientific">Maricaulis maris (strain MCS10)</name>
    <name type="common">Caulobacter maris</name>
    <dbReference type="NCBI Taxonomy" id="394221"/>
    <lineage>
        <taxon>Bacteria</taxon>
        <taxon>Pseudomonadati</taxon>
        <taxon>Pseudomonadota</taxon>
        <taxon>Alphaproteobacteria</taxon>
        <taxon>Maricaulales</taxon>
        <taxon>Maricaulaceae</taxon>
        <taxon>Maricaulis</taxon>
    </lineage>
</organism>
<name>Q0AQB4_MARMM</name>
<gene>
    <name evidence="1" type="ordered locus">Mmar10_1230</name>
</gene>
<dbReference type="Gene3D" id="3.30.10.10">
    <property type="entry name" value="Trypsin Inhibitor V, subunit A"/>
    <property type="match status" value="1"/>
</dbReference>
<dbReference type="RefSeq" id="WP_011643170.1">
    <property type="nucleotide sequence ID" value="NC_008347.1"/>
</dbReference>
<dbReference type="AlphaFoldDB" id="Q0AQB4"/>
<sequence length="118" mass="12360" precursor="true">MRAVLIALSCSLVGAGLTGCGLTGRGQVAPPQTVAELPPLGAAEDVQDSEVRAPITGTCGMEDLQHYVGQPRLNVPHGAMPDTYRVVGPNSVVTMDFRPDRLTIRVNESDVVESMACG</sequence>
<dbReference type="STRING" id="394221.Mmar10_1230"/>
<dbReference type="EMBL" id="CP000449">
    <property type="protein sequence ID" value="ABI65523.1"/>
    <property type="molecule type" value="Genomic_DNA"/>
</dbReference>
<dbReference type="InterPro" id="IPR021719">
    <property type="entry name" value="Prot_inh_I78"/>
</dbReference>
<dbReference type="PROSITE" id="PS51257">
    <property type="entry name" value="PROKAR_LIPOPROTEIN"/>
    <property type="match status" value="1"/>
</dbReference>
<proteinExistence type="predicted"/>